<organism evidence="2 4">
    <name type="scientific">Didymodactylos carnosus</name>
    <dbReference type="NCBI Taxonomy" id="1234261"/>
    <lineage>
        <taxon>Eukaryota</taxon>
        <taxon>Metazoa</taxon>
        <taxon>Spiralia</taxon>
        <taxon>Gnathifera</taxon>
        <taxon>Rotifera</taxon>
        <taxon>Eurotatoria</taxon>
        <taxon>Bdelloidea</taxon>
        <taxon>Philodinida</taxon>
        <taxon>Philodinidae</taxon>
        <taxon>Didymodactylos</taxon>
    </lineage>
</organism>
<feature type="non-terminal residue" evidence="2">
    <location>
        <position position="1"/>
    </location>
</feature>
<evidence type="ECO:0000313" key="3">
    <source>
        <dbReference type="EMBL" id="CAF4441582.1"/>
    </source>
</evidence>
<proteinExistence type="predicted"/>
<feature type="transmembrane region" description="Helical" evidence="1">
    <location>
        <begin position="12"/>
        <end position="34"/>
    </location>
</feature>
<dbReference type="AlphaFoldDB" id="A0A8S2G3B0"/>
<keyword evidence="1" id="KW-1133">Transmembrane helix</keyword>
<protein>
    <submittedName>
        <fullName evidence="2">Uncharacterized protein</fullName>
    </submittedName>
</protein>
<keyword evidence="1" id="KW-0812">Transmembrane</keyword>
<sequence>GSRVPFTHTSLALFVFVIGVAGGLLIVFSILLLCKYCFNRKNTKQTEQVKLLYGALGSTSFRIDNGHLKLEPRRSNPLDKYQE</sequence>
<gene>
    <name evidence="2" type="ORF">OVA965_LOCUS43237</name>
    <name evidence="3" type="ORF">TMI583_LOCUS45413</name>
</gene>
<dbReference type="Proteomes" id="UP000677228">
    <property type="component" value="Unassembled WGS sequence"/>
</dbReference>
<evidence type="ECO:0000313" key="2">
    <source>
        <dbReference type="EMBL" id="CAF1621664.1"/>
    </source>
</evidence>
<keyword evidence="1" id="KW-0472">Membrane</keyword>
<dbReference type="EMBL" id="CAJNOK010056115">
    <property type="protein sequence ID" value="CAF1621664.1"/>
    <property type="molecule type" value="Genomic_DNA"/>
</dbReference>
<dbReference type="EMBL" id="CAJOBA010081042">
    <property type="protein sequence ID" value="CAF4441582.1"/>
    <property type="molecule type" value="Genomic_DNA"/>
</dbReference>
<accession>A0A8S2G3B0</accession>
<comment type="caution">
    <text evidence="2">The sequence shown here is derived from an EMBL/GenBank/DDBJ whole genome shotgun (WGS) entry which is preliminary data.</text>
</comment>
<dbReference type="Proteomes" id="UP000682733">
    <property type="component" value="Unassembled WGS sequence"/>
</dbReference>
<name>A0A8S2G3B0_9BILA</name>
<evidence type="ECO:0000313" key="4">
    <source>
        <dbReference type="Proteomes" id="UP000677228"/>
    </source>
</evidence>
<reference evidence="2" key="1">
    <citation type="submission" date="2021-02" db="EMBL/GenBank/DDBJ databases">
        <authorList>
            <person name="Nowell W R."/>
        </authorList>
    </citation>
    <scope>NUCLEOTIDE SEQUENCE</scope>
</reference>
<evidence type="ECO:0000256" key="1">
    <source>
        <dbReference type="SAM" id="Phobius"/>
    </source>
</evidence>